<feature type="compositionally biased region" description="Basic and acidic residues" evidence="1">
    <location>
        <begin position="28"/>
        <end position="41"/>
    </location>
</feature>
<evidence type="ECO:0000313" key="3">
    <source>
        <dbReference type="Proteomes" id="UP001345219"/>
    </source>
</evidence>
<accession>A0AAN7JKB3</accession>
<feature type="region of interest" description="Disordered" evidence="1">
    <location>
        <begin position="28"/>
        <end position="47"/>
    </location>
</feature>
<dbReference type="EMBL" id="JAXIOK010000019">
    <property type="protein sequence ID" value="KAK4747789.1"/>
    <property type="molecule type" value="Genomic_DNA"/>
</dbReference>
<feature type="compositionally biased region" description="Low complexity" evidence="1">
    <location>
        <begin position="99"/>
        <end position="112"/>
    </location>
</feature>
<gene>
    <name evidence="2" type="ORF">SAY87_014375</name>
</gene>
<name>A0AAN7JKB3_9MYRT</name>
<sequence length="122" mass="13347">MTLPNICRAKEISISRIDLHDVADHLRPEISGEKEKGRPDRSYLVGGGCRTTTWRSRTWSGTKSYRPTPTPAPAEIYSRSPRTIYVSGRRSPAVRAAHSTSPSSTTSRTSPTAPNGSEARHG</sequence>
<organism evidence="2 3">
    <name type="scientific">Trapa incisa</name>
    <dbReference type="NCBI Taxonomy" id="236973"/>
    <lineage>
        <taxon>Eukaryota</taxon>
        <taxon>Viridiplantae</taxon>
        <taxon>Streptophyta</taxon>
        <taxon>Embryophyta</taxon>
        <taxon>Tracheophyta</taxon>
        <taxon>Spermatophyta</taxon>
        <taxon>Magnoliopsida</taxon>
        <taxon>eudicotyledons</taxon>
        <taxon>Gunneridae</taxon>
        <taxon>Pentapetalae</taxon>
        <taxon>rosids</taxon>
        <taxon>malvids</taxon>
        <taxon>Myrtales</taxon>
        <taxon>Lythraceae</taxon>
        <taxon>Trapa</taxon>
    </lineage>
</organism>
<proteinExistence type="predicted"/>
<evidence type="ECO:0000256" key="1">
    <source>
        <dbReference type="SAM" id="MobiDB-lite"/>
    </source>
</evidence>
<dbReference type="AlphaFoldDB" id="A0AAN7JKB3"/>
<keyword evidence="3" id="KW-1185">Reference proteome</keyword>
<protein>
    <submittedName>
        <fullName evidence="2">Uncharacterized protein</fullName>
    </submittedName>
</protein>
<reference evidence="2 3" key="1">
    <citation type="journal article" date="2023" name="Hortic Res">
        <title>Pangenome of water caltrop reveals structural variations and asymmetric subgenome divergence after allopolyploidization.</title>
        <authorList>
            <person name="Zhang X."/>
            <person name="Chen Y."/>
            <person name="Wang L."/>
            <person name="Yuan Y."/>
            <person name="Fang M."/>
            <person name="Shi L."/>
            <person name="Lu R."/>
            <person name="Comes H.P."/>
            <person name="Ma Y."/>
            <person name="Chen Y."/>
            <person name="Huang G."/>
            <person name="Zhou Y."/>
            <person name="Zheng Z."/>
            <person name="Qiu Y."/>
        </authorList>
    </citation>
    <scope>NUCLEOTIDE SEQUENCE [LARGE SCALE GENOMIC DNA]</scope>
    <source>
        <tissue evidence="2">Roots</tissue>
    </source>
</reference>
<dbReference type="Proteomes" id="UP001345219">
    <property type="component" value="Chromosome 12"/>
</dbReference>
<feature type="region of interest" description="Disordered" evidence="1">
    <location>
        <begin position="58"/>
        <end position="122"/>
    </location>
</feature>
<evidence type="ECO:0000313" key="2">
    <source>
        <dbReference type="EMBL" id="KAK4747789.1"/>
    </source>
</evidence>
<comment type="caution">
    <text evidence="2">The sequence shown here is derived from an EMBL/GenBank/DDBJ whole genome shotgun (WGS) entry which is preliminary data.</text>
</comment>